<comment type="caution">
    <text evidence="2">The sequence shown here is derived from an EMBL/GenBank/DDBJ whole genome shotgun (WGS) entry which is preliminary data.</text>
</comment>
<name>A0AAV1SA90_9ROSI</name>
<protein>
    <submittedName>
        <fullName evidence="2">Uncharacterized protein</fullName>
    </submittedName>
</protein>
<evidence type="ECO:0000313" key="3">
    <source>
        <dbReference type="Proteomes" id="UP001314170"/>
    </source>
</evidence>
<reference evidence="2 3" key="1">
    <citation type="submission" date="2024-01" db="EMBL/GenBank/DDBJ databases">
        <authorList>
            <person name="Waweru B."/>
        </authorList>
    </citation>
    <scope>NUCLEOTIDE SEQUENCE [LARGE SCALE GENOMIC DNA]</scope>
</reference>
<accession>A0AAV1SA90</accession>
<evidence type="ECO:0000313" key="2">
    <source>
        <dbReference type="EMBL" id="CAK7347356.1"/>
    </source>
</evidence>
<keyword evidence="3" id="KW-1185">Reference proteome</keyword>
<feature type="compositionally biased region" description="Basic and acidic residues" evidence="1">
    <location>
        <begin position="1"/>
        <end position="12"/>
    </location>
</feature>
<organism evidence="2 3">
    <name type="scientific">Dovyalis caffra</name>
    <dbReference type="NCBI Taxonomy" id="77055"/>
    <lineage>
        <taxon>Eukaryota</taxon>
        <taxon>Viridiplantae</taxon>
        <taxon>Streptophyta</taxon>
        <taxon>Embryophyta</taxon>
        <taxon>Tracheophyta</taxon>
        <taxon>Spermatophyta</taxon>
        <taxon>Magnoliopsida</taxon>
        <taxon>eudicotyledons</taxon>
        <taxon>Gunneridae</taxon>
        <taxon>Pentapetalae</taxon>
        <taxon>rosids</taxon>
        <taxon>fabids</taxon>
        <taxon>Malpighiales</taxon>
        <taxon>Salicaceae</taxon>
        <taxon>Flacourtieae</taxon>
        <taxon>Dovyalis</taxon>
    </lineage>
</organism>
<gene>
    <name evidence="2" type="ORF">DCAF_LOCUS20040</name>
</gene>
<sequence>MGEDLKTKREGPQPRVTSHQRTQGIPICAKETPVEHGLSSLLEKPIFGELQLPELGGSGSFQQVIKHSLGEESCKTVLSRTMSL</sequence>
<evidence type="ECO:0000256" key="1">
    <source>
        <dbReference type="SAM" id="MobiDB-lite"/>
    </source>
</evidence>
<dbReference type="AlphaFoldDB" id="A0AAV1SA90"/>
<proteinExistence type="predicted"/>
<dbReference type="EMBL" id="CAWUPB010001173">
    <property type="protein sequence ID" value="CAK7347356.1"/>
    <property type="molecule type" value="Genomic_DNA"/>
</dbReference>
<feature type="region of interest" description="Disordered" evidence="1">
    <location>
        <begin position="1"/>
        <end position="24"/>
    </location>
</feature>
<dbReference type="Proteomes" id="UP001314170">
    <property type="component" value="Unassembled WGS sequence"/>
</dbReference>